<accession>A0A7J7LLS0</accession>
<keyword evidence="4" id="KW-1185">Reference proteome</keyword>
<sequence length="420" mass="46633">MVPEQGYLPSSSQMANNNVLLQSSYSLPSATNMVSIKFPSTKYLIWKTHLTTLLKSQKLFGFVDGSNPAPPKTIKNAKNEEVNTDYTQWELTKQFVPHMIYSTLSEEIMGQVMGKLDALAAIGHHVPEDDMVHWLLRGLGPDYQIFATTLTVNNALLSFREIVPAILAHEHLLNTVYNVQTSSPANSTTFTAQRGGGRSGGRNYRGGGSDRFTARVICQICGIGGHTARQCYQRYNHAYQSENMPEALNTLAIHDPADPEWYPDSGASAHITNNAGNFSKLVPYHGSDRVLVGNGSPLKIMHSGDIPISTYFGNFKLNHALLVPQIQNNLLSFSKFTTDNDCLFEFTPYGFIIKDRRTRKVLGKGSRRHGLYTLDRDHQALLATSSSSINATQDQWHLCLGHASPKIKRRHQLDLAPSAF</sequence>
<evidence type="ECO:0000313" key="4">
    <source>
        <dbReference type="Proteomes" id="UP000541444"/>
    </source>
</evidence>
<evidence type="ECO:0000313" key="3">
    <source>
        <dbReference type="EMBL" id="KAF6143621.1"/>
    </source>
</evidence>
<evidence type="ECO:0000256" key="1">
    <source>
        <dbReference type="SAM" id="MobiDB-lite"/>
    </source>
</evidence>
<dbReference type="Proteomes" id="UP000541444">
    <property type="component" value="Unassembled WGS sequence"/>
</dbReference>
<comment type="caution">
    <text evidence="3">The sequence shown here is derived from an EMBL/GenBank/DDBJ whole genome shotgun (WGS) entry which is preliminary data.</text>
</comment>
<dbReference type="PANTHER" id="PTHR47481:SF31">
    <property type="entry name" value="OS01G0873500 PROTEIN"/>
    <property type="match status" value="1"/>
</dbReference>
<dbReference type="Pfam" id="PF22936">
    <property type="entry name" value="Pol_BBD"/>
    <property type="match status" value="1"/>
</dbReference>
<protein>
    <recommendedName>
        <fullName evidence="2">Retrovirus-related Pol polyprotein from transposon TNT 1-94-like beta-barrel domain-containing protein</fullName>
    </recommendedName>
</protein>
<dbReference type="PANTHER" id="PTHR47481">
    <property type="match status" value="1"/>
</dbReference>
<feature type="region of interest" description="Disordered" evidence="1">
    <location>
        <begin position="187"/>
        <end position="207"/>
    </location>
</feature>
<dbReference type="EMBL" id="JACGCM010002202">
    <property type="protein sequence ID" value="KAF6143621.1"/>
    <property type="molecule type" value="Genomic_DNA"/>
</dbReference>
<reference evidence="3 4" key="1">
    <citation type="journal article" date="2020" name="IScience">
        <title>Genome Sequencing of the Endangered Kingdonia uniflora (Circaeasteraceae, Ranunculales) Reveals Potential Mechanisms of Evolutionary Specialization.</title>
        <authorList>
            <person name="Sun Y."/>
            <person name="Deng T."/>
            <person name="Zhang A."/>
            <person name="Moore M.J."/>
            <person name="Landis J.B."/>
            <person name="Lin N."/>
            <person name="Zhang H."/>
            <person name="Zhang X."/>
            <person name="Huang J."/>
            <person name="Zhang X."/>
            <person name="Sun H."/>
            <person name="Wang H."/>
        </authorList>
    </citation>
    <scope>NUCLEOTIDE SEQUENCE [LARGE SCALE GENOMIC DNA]</scope>
    <source>
        <strain evidence="3">TB1705</strain>
        <tissue evidence="3">Leaf</tissue>
    </source>
</reference>
<dbReference type="OrthoDB" id="1845088at2759"/>
<organism evidence="3 4">
    <name type="scientific">Kingdonia uniflora</name>
    <dbReference type="NCBI Taxonomy" id="39325"/>
    <lineage>
        <taxon>Eukaryota</taxon>
        <taxon>Viridiplantae</taxon>
        <taxon>Streptophyta</taxon>
        <taxon>Embryophyta</taxon>
        <taxon>Tracheophyta</taxon>
        <taxon>Spermatophyta</taxon>
        <taxon>Magnoliopsida</taxon>
        <taxon>Ranunculales</taxon>
        <taxon>Circaeasteraceae</taxon>
        <taxon>Kingdonia</taxon>
    </lineage>
</organism>
<feature type="domain" description="Retrovirus-related Pol polyprotein from transposon TNT 1-94-like beta-barrel" evidence="2">
    <location>
        <begin position="261"/>
        <end position="338"/>
    </location>
</feature>
<proteinExistence type="predicted"/>
<gene>
    <name evidence="3" type="ORF">GIB67_012420</name>
</gene>
<dbReference type="AlphaFoldDB" id="A0A7J7LLS0"/>
<name>A0A7J7LLS0_9MAGN</name>
<dbReference type="InterPro" id="IPR054722">
    <property type="entry name" value="PolX-like_BBD"/>
</dbReference>
<feature type="compositionally biased region" description="Gly residues" evidence="1">
    <location>
        <begin position="194"/>
        <end position="207"/>
    </location>
</feature>
<evidence type="ECO:0000259" key="2">
    <source>
        <dbReference type="Pfam" id="PF22936"/>
    </source>
</evidence>